<dbReference type="Pfam" id="PF00023">
    <property type="entry name" value="Ank"/>
    <property type="match status" value="2"/>
</dbReference>
<feature type="repeat" description="ANK" evidence="1">
    <location>
        <begin position="665"/>
        <end position="687"/>
    </location>
</feature>
<feature type="domain" description="DUF8212" evidence="3">
    <location>
        <begin position="220"/>
        <end position="246"/>
    </location>
</feature>
<evidence type="ECO:0008006" key="6">
    <source>
        <dbReference type="Google" id="ProtNLM"/>
    </source>
</evidence>
<evidence type="ECO:0000313" key="4">
    <source>
        <dbReference type="EMBL" id="USP76289.1"/>
    </source>
</evidence>
<dbReference type="VEuPathDB" id="FungiDB:yc1106_03563"/>
<sequence>MRLLQIQSGGKFSLVERVGNDIPQYAILSHTWGPSSEEVSFQDLQNGTGESKKGYRKLVFCSKEAARNGLEYFWVDTCCIDKTSSAELSEAINSMYRWYQEASVCYAYLADVPSERPFPRSRWFTRGWTLQELIAPPEMVFFDESWESLGERRTLFKVISECTGISTNVLLDRNHLDTCSVAQKMSWAAKRETTRIEDQAYCMLGIFEINMPLIYGEGENAFIRLQEEIMKVTDDHSLFAWRSSDNRGGCLATSPASFLDSSNVVQSNFSGTYYDPPVVSSRGIHLELRFVGSGFGGLGFAILNCCEKGRDNEPIAIHVRDTDLTMRRFERIQCGAYAQIDLRTLDPSQCPMRRLCICKGRTTRRKDQSEVQDDTYSAHIDLQTLSKGSIRMNPIEALFAAARTGTKEEVWLLLTREDVDINSKDFEGQTILSCAAQAGNEEVFSMLLRRMDGQVNASDKLGRTALIWASMHGYEAMVKLLLNTSKVDVNVKDEKGRTPVSWAAENGHEIVAKLLLGTNKVSVDTKDETGRTPLSWAAGNGHVAVAKLLLSTRKVDVNTKDREGRAPVVLAATHEHTAMVKLLLSTGEVDVDIKTEKGRPLLVWAAIYGHKTLVRLLLSTNKVSVDVKDETGRTPLSWAAGNGHVAVAKLLLSTSKAEVNTTDCDGRTPLSWAAAGGHEAIVKLLLSTDRIIDNAVDKHRRTPILWAAANGYEAVVESLLSTSKDDFNTTDCDGRTPLYWAVRNGHEAVVKLILTTSKEDVNTTDCDGRTPLSWAAGNGHDAVTKLLLDISKADVNITDCYGRTPLSWAAARGHEATVELLLSRPDIRINLVDKHGHTPLSWTVVNGHAAVFALLDSTEKTKVKRRNRWWS</sequence>
<feature type="domain" description="Heterokaryon incompatibility" evidence="2">
    <location>
        <begin position="25"/>
        <end position="111"/>
    </location>
</feature>
<dbReference type="Pfam" id="PF06985">
    <property type="entry name" value="HET"/>
    <property type="match status" value="1"/>
</dbReference>
<dbReference type="OrthoDB" id="20872at2759"/>
<proteinExistence type="predicted"/>
<name>A0A9Q8Z5C2_CURCL</name>
<dbReference type="SMART" id="SM00248">
    <property type="entry name" value="ANK"/>
    <property type="match status" value="13"/>
</dbReference>
<feature type="repeat" description="ANK" evidence="1">
    <location>
        <begin position="631"/>
        <end position="653"/>
    </location>
</feature>
<dbReference type="Proteomes" id="UP001056012">
    <property type="component" value="Chromosome 2"/>
</dbReference>
<dbReference type="Pfam" id="PF26640">
    <property type="entry name" value="DUF8212"/>
    <property type="match status" value="1"/>
</dbReference>
<evidence type="ECO:0000256" key="1">
    <source>
        <dbReference type="PROSITE-ProRule" id="PRU00023"/>
    </source>
</evidence>
<evidence type="ECO:0000259" key="3">
    <source>
        <dbReference type="Pfam" id="PF26640"/>
    </source>
</evidence>
<dbReference type="AlphaFoldDB" id="A0A9Q8Z5C2"/>
<feature type="repeat" description="ANK" evidence="1">
    <location>
        <begin position="529"/>
        <end position="562"/>
    </location>
</feature>
<reference evidence="4" key="1">
    <citation type="submission" date="2021-12" db="EMBL/GenBank/DDBJ databases">
        <title>Curvularia clavata genome.</title>
        <authorList>
            <person name="Cao Y."/>
        </authorList>
    </citation>
    <scope>NUCLEOTIDE SEQUENCE</scope>
    <source>
        <strain evidence="4">Yc1106</strain>
    </source>
</reference>
<dbReference type="PANTHER" id="PTHR10622:SF10">
    <property type="entry name" value="HET DOMAIN-CONTAINING PROTEIN"/>
    <property type="match status" value="1"/>
</dbReference>
<keyword evidence="5" id="KW-1185">Reference proteome</keyword>
<dbReference type="Gene3D" id="1.25.40.20">
    <property type="entry name" value="Ankyrin repeat-containing domain"/>
    <property type="match status" value="6"/>
</dbReference>
<dbReference type="InterPro" id="IPR058525">
    <property type="entry name" value="DUF8212"/>
</dbReference>
<dbReference type="InterPro" id="IPR002110">
    <property type="entry name" value="Ankyrin_rpt"/>
</dbReference>
<feature type="repeat" description="ANK" evidence="1">
    <location>
        <begin position="801"/>
        <end position="824"/>
    </location>
</feature>
<organism evidence="4 5">
    <name type="scientific">Curvularia clavata</name>
    <dbReference type="NCBI Taxonomy" id="95742"/>
    <lineage>
        <taxon>Eukaryota</taxon>
        <taxon>Fungi</taxon>
        <taxon>Dikarya</taxon>
        <taxon>Ascomycota</taxon>
        <taxon>Pezizomycotina</taxon>
        <taxon>Dothideomycetes</taxon>
        <taxon>Pleosporomycetidae</taxon>
        <taxon>Pleosporales</taxon>
        <taxon>Pleosporineae</taxon>
        <taxon>Pleosporaceae</taxon>
        <taxon>Curvularia</taxon>
    </lineage>
</organism>
<dbReference type="Pfam" id="PF13637">
    <property type="entry name" value="Ank_4"/>
    <property type="match status" value="1"/>
</dbReference>
<protein>
    <recommendedName>
        <fullName evidence="6">Heterokaryon incompatibility domain-containing protein</fullName>
    </recommendedName>
</protein>
<gene>
    <name evidence="4" type="ORF">yc1106_03563</name>
</gene>
<dbReference type="PANTHER" id="PTHR10622">
    <property type="entry name" value="HET DOMAIN-CONTAINING PROTEIN"/>
    <property type="match status" value="1"/>
</dbReference>
<dbReference type="EMBL" id="CP089275">
    <property type="protein sequence ID" value="USP76289.1"/>
    <property type="molecule type" value="Genomic_DNA"/>
</dbReference>
<dbReference type="Pfam" id="PF12796">
    <property type="entry name" value="Ank_2"/>
    <property type="match status" value="3"/>
</dbReference>
<dbReference type="InterPro" id="IPR010730">
    <property type="entry name" value="HET"/>
</dbReference>
<keyword evidence="1" id="KW-0040">ANK repeat</keyword>
<dbReference type="PROSITE" id="PS50088">
    <property type="entry name" value="ANK_REPEAT"/>
    <property type="match status" value="6"/>
</dbReference>
<dbReference type="InterPro" id="IPR036770">
    <property type="entry name" value="Ankyrin_rpt-contain_sf"/>
</dbReference>
<accession>A0A9Q8Z5C2</accession>
<feature type="repeat" description="ANK" evidence="1">
    <location>
        <begin position="733"/>
        <end position="754"/>
    </location>
</feature>
<dbReference type="SUPFAM" id="SSF48403">
    <property type="entry name" value="Ankyrin repeat"/>
    <property type="match status" value="2"/>
</dbReference>
<evidence type="ECO:0000259" key="2">
    <source>
        <dbReference type="Pfam" id="PF06985"/>
    </source>
</evidence>
<dbReference type="PROSITE" id="PS50297">
    <property type="entry name" value="ANK_REP_REGION"/>
    <property type="match status" value="6"/>
</dbReference>
<feature type="repeat" description="ANK" evidence="1">
    <location>
        <begin position="767"/>
        <end position="789"/>
    </location>
</feature>
<evidence type="ECO:0000313" key="5">
    <source>
        <dbReference type="Proteomes" id="UP001056012"/>
    </source>
</evidence>